<keyword evidence="1" id="KW-1133">Transmembrane helix</keyword>
<keyword evidence="1" id="KW-0472">Membrane</keyword>
<keyword evidence="3" id="KW-1185">Reference proteome</keyword>
<evidence type="ECO:0000256" key="1">
    <source>
        <dbReference type="SAM" id="Phobius"/>
    </source>
</evidence>
<gene>
    <name evidence="2" type="ORF">GFH32_02780</name>
</gene>
<dbReference type="EMBL" id="CP045652">
    <property type="protein sequence ID" value="QGA25304.1"/>
    <property type="molecule type" value="Genomic_DNA"/>
</dbReference>
<dbReference type="RefSeq" id="WP_153509625.1">
    <property type="nucleotide sequence ID" value="NZ_CP045652.1"/>
</dbReference>
<feature type="transmembrane region" description="Helical" evidence="1">
    <location>
        <begin position="108"/>
        <end position="129"/>
    </location>
</feature>
<organism evidence="2 3">
    <name type="scientific">Sphingobacterium zhuxiongii</name>
    <dbReference type="NCBI Taxonomy" id="2662364"/>
    <lineage>
        <taxon>Bacteria</taxon>
        <taxon>Pseudomonadati</taxon>
        <taxon>Bacteroidota</taxon>
        <taxon>Sphingobacteriia</taxon>
        <taxon>Sphingobacteriales</taxon>
        <taxon>Sphingobacteriaceae</taxon>
        <taxon>Sphingobacterium</taxon>
    </lineage>
</organism>
<evidence type="ECO:0000313" key="3">
    <source>
        <dbReference type="Proteomes" id="UP000326921"/>
    </source>
</evidence>
<dbReference type="AlphaFoldDB" id="A0A5Q0Q7R8"/>
<name>A0A5Q0Q7R8_9SPHI</name>
<keyword evidence="1" id="KW-0812">Transmembrane</keyword>
<evidence type="ECO:0008006" key="4">
    <source>
        <dbReference type="Google" id="ProtNLM"/>
    </source>
</evidence>
<evidence type="ECO:0000313" key="2">
    <source>
        <dbReference type="EMBL" id="QGA25304.1"/>
    </source>
</evidence>
<dbReference type="Proteomes" id="UP000326921">
    <property type="component" value="Chromosome"/>
</dbReference>
<proteinExistence type="predicted"/>
<accession>A0A5Q0Q7R8</accession>
<feature type="transmembrane region" description="Helical" evidence="1">
    <location>
        <begin position="7"/>
        <end position="30"/>
    </location>
</feature>
<protein>
    <recommendedName>
        <fullName evidence="4">DUF4293 family protein</fullName>
    </recommendedName>
</protein>
<reference evidence="2 3" key="1">
    <citation type="submission" date="2019-10" db="EMBL/GenBank/DDBJ databases">
        <authorList>
            <person name="Dong K."/>
        </authorList>
    </citation>
    <scope>NUCLEOTIDE SEQUENCE [LARGE SCALE GENOMIC DNA]</scope>
    <source>
        <strain evidence="3">dk4302</strain>
    </source>
</reference>
<dbReference type="KEGG" id="sphe:GFH32_02780"/>
<feature type="transmembrane region" description="Helical" evidence="1">
    <location>
        <begin position="42"/>
        <end position="59"/>
    </location>
</feature>
<feature type="transmembrane region" description="Helical" evidence="1">
    <location>
        <begin position="71"/>
        <end position="88"/>
    </location>
</feature>
<sequence>MKVLLKPLALLGFIVVFLSSIFCPFLNIPLKKDWNLYQVDTSLFLITMGILGLTVLLFFMRKLRGFQIASYVLLGWMILALGAVYFQINNYFGTKLIDGLISKAVTMSWGWLVIFVGVIMICFSVRTIAEKKD</sequence>